<sequence>MHPKDPGRPACCRGLNAERMLSVTRTSLVQQCQTPFDDRILRVLAISPAGRCIAQFKTTTELLECLRDAIKARRSLFIDGKILHRDISENNIIIPDPGMAYGFKGMLIDLDLAKEEGQGPSGGHRTGTMEFMAIEVLLGVSHTYRHDLEAFFYVLIWLCARRGWALAEKSARPPEESMLSRWYRGGYQEIAQSKRGDMDKNGLEFILRKFPTTFDCIKPLCRIIRNVLFPYKDGLFTDTPHNPQTLYDPIIQAFDNALEGTDGK</sequence>
<dbReference type="Pfam" id="PF17667">
    <property type="entry name" value="Pkinase_fungal"/>
    <property type="match status" value="1"/>
</dbReference>
<evidence type="ECO:0000313" key="2">
    <source>
        <dbReference type="EMBL" id="TWU72883.1"/>
    </source>
</evidence>
<dbReference type="PANTHER" id="PTHR38248">
    <property type="entry name" value="FUNK1 6"/>
    <property type="match status" value="1"/>
</dbReference>
<dbReference type="AlphaFoldDB" id="A0A5C6GAN8"/>
<dbReference type="Proteomes" id="UP000317257">
    <property type="component" value="Unassembled WGS sequence"/>
</dbReference>
<feature type="domain" description="Protein kinase" evidence="1">
    <location>
        <begin position="1"/>
        <end position="264"/>
    </location>
</feature>
<reference evidence="3" key="1">
    <citation type="submission" date="2018-12" db="EMBL/GenBank/DDBJ databases">
        <title>The complete genome of Metarhizium rileyi, a key fungal pathogen of Lepidoptera.</title>
        <authorList>
            <person name="Binneck E."/>
            <person name="Lastra C.C.L."/>
            <person name="Sosa-Gomez D.R."/>
        </authorList>
    </citation>
    <scope>NUCLEOTIDE SEQUENCE [LARGE SCALE GENOMIC DNA]</scope>
    <source>
        <strain evidence="3">Cep018-CH2</strain>
    </source>
</reference>
<dbReference type="InterPro" id="IPR040976">
    <property type="entry name" value="Pkinase_fungal"/>
</dbReference>
<evidence type="ECO:0000313" key="3">
    <source>
        <dbReference type="Proteomes" id="UP000317257"/>
    </source>
</evidence>
<comment type="caution">
    <text evidence="2">The sequence shown here is derived from an EMBL/GenBank/DDBJ whole genome shotgun (WGS) entry which is preliminary data.</text>
</comment>
<organism evidence="2 3">
    <name type="scientific">Metarhizium rileyi (strain RCEF 4871)</name>
    <name type="common">Nomuraea rileyi</name>
    <dbReference type="NCBI Taxonomy" id="1649241"/>
    <lineage>
        <taxon>Eukaryota</taxon>
        <taxon>Fungi</taxon>
        <taxon>Dikarya</taxon>
        <taxon>Ascomycota</taxon>
        <taxon>Pezizomycotina</taxon>
        <taxon>Sordariomycetes</taxon>
        <taxon>Hypocreomycetidae</taxon>
        <taxon>Hypocreales</taxon>
        <taxon>Clavicipitaceae</taxon>
        <taxon>Metarhizium</taxon>
    </lineage>
</organism>
<dbReference type="PROSITE" id="PS50011">
    <property type="entry name" value="PROTEIN_KINASE_DOM"/>
    <property type="match status" value="1"/>
</dbReference>
<gene>
    <name evidence="2" type="ORF">ED733_004107</name>
</gene>
<dbReference type="GO" id="GO:0005524">
    <property type="term" value="F:ATP binding"/>
    <property type="evidence" value="ECO:0007669"/>
    <property type="project" value="InterPro"/>
</dbReference>
<evidence type="ECO:0000259" key="1">
    <source>
        <dbReference type="PROSITE" id="PS50011"/>
    </source>
</evidence>
<dbReference type="PANTHER" id="PTHR38248:SF2">
    <property type="entry name" value="FUNK1 11"/>
    <property type="match status" value="1"/>
</dbReference>
<dbReference type="GO" id="GO:0004672">
    <property type="term" value="F:protein kinase activity"/>
    <property type="evidence" value="ECO:0007669"/>
    <property type="project" value="InterPro"/>
</dbReference>
<dbReference type="SUPFAM" id="SSF56112">
    <property type="entry name" value="Protein kinase-like (PK-like)"/>
    <property type="match status" value="1"/>
</dbReference>
<proteinExistence type="predicted"/>
<dbReference type="Gene3D" id="1.10.510.10">
    <property type="entry name" value="Transferase(Phosphotransferase) domain 1"/>
    <property type="match status" value="1"/>
</dbReference>
<dbReference type="InterPro" id="IPR000719">
    <property type="entry name" value="Prot_kinase_dom"/>
</dbReference>
<protein>
    <recommendedName>
        <fullName evidence="1">Protein kinase domain-containing protein</fullName>
    </recommendedName>
</protein>
<dbReference type="EMBL" id="SBHS01000023">
    <property type="protein sequence ID" value="TWU72883.1"/>
    <property type="molecule type" value="Genomic_DNA"/>
</dbReference>
<accession>A0A5C6GAN8</accession>
<dbReference type="InterPro" id="IPR011009">
    <property type="entry name" value="Kinase-like_dom_sf"/>
</dbReference>
<name>A0A5C6GAN8_METRR</name>